<dbReference type="InterPro" id="IPR047640">
    <property type="entry name" value="RpiR-like"/>
</dbReference>
<evidence type="ECO:0000313" key="7">
    <source>
        <dbReference type="Proteomes" id="UP000838821"/>
    </source>
</evidence>
<accession>A0ABN8GYG6</accession>
<dbReference type="CDD" id="cd05013">
    <property type="entry name" value="SIS_RpiR"/>
    <property type="match status" value="1"/>
</dbReference>
<gene>
    <name evidence="6" type="primary">hexR</name>
    <name evidence="6" type="ORF">PAECIP111891_04611</name>
</gene>
<keyword evidence="7" id="KW-1185">Reference proteome</keyword>
<name>A0ABN8GYG6_9BACL</name>
<dbReference type="Pfam" id="PF01418">
    <property type="entry name" value="HTH_6"/>
    <property type="match status" value="1"/>
</dbReference>
<dbReference type="InterPro" id="IPR009057">
    <property type="entry name" value="Homeodomain-like_sf"/>
</dbReference>
<dbReference type="Gene3D" id="1.10.10.10">
    <property type="entry name" value="Winged helix-like DNA-binding domain superfamily/Winged helix DNA-binding domain"/>
    <property type="match status" value="1"/>
</dbReference>
<evidence type="ECO:0000256" key="3">
    <source>
        <dbReference type="ARBA" id="ARBA00023163"/>
    </source>
</evidence>
<dbReference type="PANTHER" id="PTHR30514:SF9">
    <property type="entry name" value="TRANSCRIPTIONAL REGULATOR"/>
    <property type="match status" value="1"/>
</dbReference>
<evidence type="ECO:0000256" key="2">
    <source>
        <dbReference type="ARBA" id="ARBA00023125"/>
    </source>
</evidence>
<dbReference type="InterPro" id="IPR001347">
    <property type="entry name" value="SIS_dom"/>
</dbReference>
<proteinExistence type="predicted"/>
<keyword evidence="1" id="KW-0805">Transcription regulation</keyword>
<dbReference type="InterPro" id="IPR000281">
    <property type="entry name" value="HTH_RpiR"/>
</dbReference>
<organism evidence="6 7">
    <name type="scientific">Paenibacillus allorhizoplanae</name>
    <dbReference type="NCBI Taxonomy" id="2905648"/>
    <lineage>
        <taxon>Bacteria</taxon>
        <taxon>Bacillati</taxon>
        <taxon>Bacillota</taxon>
        <taxon>Bacilli</taxon>
        <taxon>Bacillales</taxon>
        <taxon>Paenibacillaceae</taxon>
        <taxon>Paenibacillus</taxon>
    </lineage>
</organism>
<sequence length="288" mass="31544">MRLENNTNEDASEFTIKSKLNSSYAHLSSTEQRIAAFVMEFPTKVIYSSVTQVADELEVAQSTITRFCKSIGLRGYQELKIKLARDMDGGIRPDTNEGKMNLPQRLAHISIGNLQETLKVLDLEELQKSVIKIMQARKIVIFGLGESGALAVLLKMKLLGMGFMADAHIDVHLQLISAAHLNTDDVAIGISQIGSTMDVVDALKKARSSGAHTICITGHGRSPITEVADTRLVCLSKGVSIFENDLKSKVSILYIIELITISLTLYLSESSSGADAWKTTESILNKLY</sequence>
<dbReference type="PANTHER" id="PTHR30514">
    <property type="entry name" value="GLUCOKINASE"/>
    <property type="match status" value="1"/>
</dbReference>
<evidence type="ECO:0000256" key="1">
    <source>
        <dbReference type="ARBA" id="ARBA00023015"/>
    </source>
</evidence>
<dbReference type="SUPFAM" id="SSF46689">
    <property type="entry name" value="Homeodomain-like"/>
    <property type="match status" value="1"/>
</dbReference>
<keyword evidence="2" id="KW-0238">DNA-binding</keyword>
<dbReference type="PROSITE" id="PS51464">
    <property type="entry name" value="SIS"/>
    <property type="match status" value="1"/>
</dbReference>
<evidence type="ECO:0000259" key="5">
    <source>
        <dbReference type="PROSITE" id="PS51464"/>
    </source>
</evidence>
<dbReference type="PROSITE" id="PS51071">
    <property type="entry name" value="HTH_RPIR"/>
    <property type="match status" value="1"/>
</dbReference>
<feature type="domain" description="HTH rpiR-type" evidence="4">
    <location>
        <begin position="14"/>
        <end position="90"/>
    </location>
</feature>
<reference evidence="6" key="1">
    <citation type="submission" date="2022-01" db="EMBL/GenBank/DDBJ databases">
        <authorList>
            <person name="Criscuolo A."/>
        </authorList>
    </citation>
    <scope>NUCLEOTIDE SEQUENCE</scope>
    <source>
        <strain evidence="6">CIP111891</strain>
    </source>
</reference>
<comment type="caution">
    <text evidence="6">The sequence shown here is derived from an EMBL/GenBank/DDBJ whole genome shotgun (WGS) entry which is preliminary data.</text>
</comment>
<evidence type="ECO:0000259" key="4">
    <source>
        <dbReference type="PROSITE" id="PS51071"/>
    </source>
</evidence>
<keyword evidence="3" id="KW-0804">Transcription</keyword>
<dbReference type="InterPro" id="IPR035472">
    <property type="entry name" value="RpiR-like_SIS"/>
</dbReference>
<dbReference type="Gene3D" id="3.40.50.10490">
    <property type="entry name" value="Glucose-6-phosphate isomerase like protein, domain 1"/>
    <property type="match status" value="1"/>
</dbReference>
<dbReference type="RefSeq" id="WP_236290775.1">
    <property type="nucleotide sequence ID" value="NZ_CAKMMW010000016.1"/>
</dbReference>
<dbReference type="InterPro" id="IPR036388">
    <property type="entry name" value="WH-like_DNA-bd_sf"/>
</dbReference>
<evidence type="ECO:0000313" key="6">
    <source>
        <dbReference type="EMBL" id="CAH1217649.1"/>
    </source>
</evidence>
<dbReference type="Pfam" id="PF01380">
    <property type="entry name" value="SIS"/>
    <property type="match status" value="1"/>
</dbReference>
<dbReference type="SUPFAM" id="SSF53697">
    <property type="entry name" value="SIS domain"/>
    <property type="match status" value="1"/>
</dbReference>
<dbReference type="Proteomes" id="UP000838821">
    <property type="component" value="Unassembled WGS sequence"/>
</dbReference>
<dbReference type="EMBL" id="CAKMMW010000016">
    <property type="protein sequence ID" value="CAH1217649.1"/>
    <property type="molecule type" value="Genomic_DNA"/>
</dbReference>
<dbReference type="InterPro" id="IPR046348">
    <property type="entry name" value="SIS_dom_sf"/>
</dbReference>
<protein>
    <submittedName>
        <fullName evidence="6">HTH-type transcriptional regulator HexR</fullName>
    </submittedName>
</protein>
<feature type="domain" description="SIS" evidence="5">
    <location>
        <begin position="129"/>
        <end position="278"/>
    </location>
</feature>